<dbReference type="Proteomes" id="UP001345963">
    <property type="component" value="Unassembled WGS sequence"/>
</dbReference>
<keyword evidence="1" id="KW-0732">Signal</keyword>
<feature type="signal peptide" evidence="1">
    <location>
        <begin position="1"/>
        <end position="22"/>
    </location>
</feature>
<comment type="caution">
    <text evidence="2">The sequence shown here is derived from an EMBL/GenBank/DDBJ whole genome shotgun (WGS) entry which is preliminary data.</text>
</comment>
<name>A0ABU7BIW3_9TELE</name>
<evidence type="ECO:0000256" key="1">
    <source>
        <dbReference type="SAM" id="SignalP"/>
    </source>
</evidence>
<feature type="chain" id="PRO_5045333351" description="Secreted protein" evidence="1">
    <location>
        <begin position="23"/>
        <end position="107"/>
    </location>
</feature>
<protein>
    <recommendedName>
        <fullName evidence="4">Secreted protein</fullName>
    </recommendedName>
</protein>
<accession>A0ABU7BIW3</accession>
<proteinExistence type="predicted"/>
<feature type="non-terminal residue" evidence="2">
    <location>
        <position position="1"/>
    </location>
</feature>
<evidence type="ECO:0000313" key="3">
    <source>
        <dbReference type="Proteomes" id="UP001345963"/>
    </source>
</evidence>
<gene>
    <name evidence="2" type="ORF">ATANTOWER_013722</name>
</gene>
<keyword evidence="3" id="KW-1185">Reference proteome</keyword>
<dbReference type="EMBL" id="JAHUTI010052051">
    <property type="protein sequence ID" value="MED6249414.1"/>
    <property type="molecule type" value="Genomic_DNA"/>
</dbReference>
<evidence type="ECO:0000313" key="2">
    <source>
        <dbReference type="EMBL" id="MED6249414.1"/>
    </source>
</evidence>
<reference evidence="2 3" key="1">
    <citation type="submission" date="2021-07" db="EMBL/GenBank/DDBJ databases">
        <authorList>
            <person name="Palmer J.M."/>
        </authorList>
    </citation>
    <scope>NUCLEOTIDE SEQUENCE [LARGE SCALE GENOMIC DNA]</scope>
    <source>
        <strain evidence="2 3">AT_MEX2019</strain>
        <tissue evidence="2">Muscle</tissue>
    </source>
</reference>
<sequence length="107" mass="11530">LCAGCMQAVFVCCVISVQGVTSRCCCTGVAHLRAISWASYGVETQKEASARFLTWRDQPLLKEVVESLWSPFSLVSCSEEFGNSSLDASALSLHSASNCRPSFSEVT</sequence>
<evidence type="ECO:0008006" key="4">
    <source>
        <dbReference type="Google" id="ProtNLM"/>
    </source>
</evidence>
<organism evidence="2 3">
    <name type="scientific">Ataeniobius toweri</name>
    <dbReference type="NCBI Taxonomy" id="208326"/>
    <lineage>
        <taxon>Eukaryota</taxon>
        <taxon>Metazoa</taxon>
        <taxon>Chordata</taxon>
        <taxon>Craniata</taxon>
        <taxon>Vertebrata</taxon>
        <taxon>Euteleostomi</taxon>
        <taxon>Actinopterygii</taxon>
        <taxon>Neopterygii</taxon>
        <taxon>Teleostei</taxon>
        <taxon>Neoteleostei</taxon>
        <taxon>Acanthomorphata</taxon>
        <taxon>Ovalentaria</taxon>
        <taxon>Atherinomorphae</taxon>
        <taxon>Cyprinodontiformes</taxon>
        <taxon>Goodeidae</taxon>
        <taxon>Ataeniobius</taxon>
    </lineage>
</organism>